<dbReference type="InterPro" id="IPR018108">
    <property type="entry name" value="MCP_transmembrane"/>
</dbReference>
<feature type="repeat" description="Solcar" evidence="12">
    <location>
        <begin position="116"/>
        <end position="204"/>
    </location>
</feature>
<proteinExistence type="inferred from homology"/>
<keyword evidence="8" id="KW-0408">Iron</keyword>
<evidence type="ECO:0000256" key="13">
    <source>
        <dbReference type="RuleBase" id="RU000488"/>
    </source>
</evidence>
<evidence type="ECO:0000256" key="5">
    <source>
        <dbReference type="ARBA" id="ARBA00022692"/>
    </source>
</evidence>
<evidence type="ECO:0000313" key="16">
    <source>
        <dbReference type="Proteomes" id="UP000046395"/>
    </source>
</evidence>
<keyword evidence="3 13" id="KW-0813">Transport</keyword>
<reference evidence="16" key="1">
    <citation type="submission" date="2013-11" db="EMBL/GenBank/DDBJ databases">
        <authorList>
            <person name="Aslett M."/>
        </authorList>
    </citation>
    <scope>NUCLEOTIDE SEQUENCE [LARGE SCALE GENOMIC DNA]</scope>
    <source>
        <strain evidence="16">Edinburgh</strain>
    </source>
</reference>
<evidence type="ECO:0000256" key="3">
    <source>
        <dbReference type="ARBA" id="ARBA00022448"/>
    </source>
</evidence>
<keyword evidence="16" id="KW-1185">Reference proteome</keyword>
<keyword evidence="9" id="KW-0406">Ion transport</keyword>
<dbReference type="SUPFAM" id="SSF103506">
    <property type="entry name" value="Mitochondrial carrier"/>
    <property type="match status" value="1"/>
</dbReference>
<evidence type="ECO:0000256" key="4">
    <source>
        <dbReference type="ARBA" id="ARBA00022496"/>
    </source>
</evidence>
<evidence type="ECO:0000256" key="10">
    <source>
        <dbReference type="ARBA" id="ARBA00023128"/>
    </source>
</evidence>
<keyword evidence="5 12" id="KW-0812">Transmembrane</keyword>
<dbReference type="Pfam" id="PF00153">
    <property type="entry name" value="Mito_carr"/>
    <property type="match status" value="3"/>
</dbReference>
<dbReference type="Proteomes" id="UP000046395">
    <property type="component" value="Unassembled WGS sequence"/>
</dbReference>
<feature type="compositionally biased region" description="Low complexity" evidence="14">
    <location>
        <begin position="355"/>
        <end position="370"/>
    </location>
</feature>
<evidence type="ECO:0000313" key="17">
    <source>
        <dbReference type="WBParaSite" id="TMUE_0000000497.1"/>
    </source>
</evidence>
<evidence type="ECO:0000256" key="12">
    <source>
        <dbReference type="PROSITE-ProRule" id="PRU00282"/>
    </source>
</evidence>
<comment type="subcellular location">
    <subcellularLocation>
        <location evidence="1">Mitochondrion inner membrane</location>
        <topology evidence="1">Multi-pass membrane protein</topology>
    </subcellularLocation>
</comment>
<reference evidence="17 18" key="3">
    <citation type="submission" date="2019-12" db="UniProtKB">
        <authorList>
            <consortium name="WormBaseParasite"/>
        </authorList>
    </citation>
    <scope>IDENTIFICATION</scope>
</reference>
<accession>A0A5S6QM74</accession>
<dbReference type="InterPro" id="IPR023395">
    <property type="entry name" value="MCP_dom_sf"/>
</dbReference>
<evidence type="ECO:0000256" key="11">
    <source>
        <dbReference type="ARBA" id="ARBA00023136"/>
    </source>
</evidence>
<dbReference type="GO" id="GO:0005743">
    <property type="term" value="C:mitochondrial inner membrane"/>
    <property type="evidence" value="ECO:0007669"/>
    <property type="project" value="UniProtKB-SubCell"/>
</dbReference>
<feature type="region of interest" description="Disordered" evidence="14">
    <location>
        <begin position="354"/>
        <end position="378"/>
    </location>
</feature>
<feature type="domain" description="Matrix-remodeling-associated protein 7 helical" evidence="15">
    <location>
        <begin position="378"/>
        <end position="417"/>
    </location>
</feature>
<evidence type="ECO:0000313" key="18">
    <source>
        <dbReference type="WBParaSite" id="TMUE_2000008303.1"/>
    </source>
</evidence>
<dbReference type="PROSITE" id="PS50920">
    <property type="entry name" value="SOLCAR"/>
    <property type="match status" value="2"/>
</dbReference>
<dbReference type="Pfam" id="PF25473">
    <property type="entry name" value="MXRA7_helical"/>
    <property type="match status" value="1"/>
</dbReference>
<protein>
    <submittedName>
        <fullName evidence="17 18">Mitoferrin</fullName>
    </submittedName>
</protein>
<keyword evidence="11 12" id="KW-0472">Membrane</keyword>
<evidence type="ECO:0000256" key="9">
    <source>
        <dbReference type="ARBA" id="ARBA00023065"/>
    </source>
</evidence>
<dbReference type="InterPro" id="IPR057534">
    <property type="entry name" value="MXRA7_helical"/>
</dbReference>
<dbReference type="GO" id="GO:0015093">
    <property type="term" value="F:ferrous iron transmembrane transporter activity"/>
    <property type="evidence" value="ECO:0007669"/>
    <property type="project" value="TreeGrafter"/>
</dbReference>
<evidence type="ECO:0000259" key="15">
    <source>
        <dbReference type="Pfam" id="PF25473"/>
    </source>
</evidence>
<dbReference type="WBParaSite" id="TMUE_2000008303.1">
    <property type="protein sequence ID" value="TMUE_2000008303.1"/>
    <property type="gene ID" value="WBGene00300208"/>
</dbReference>
<feature type="region of interest" description="Disordered" evidence="14">
    <location>
        <begin position="1"/>
        <end position="36"/>
    </location>
</feature>
<dbReference type="Gene3D" id="1.50.40.10">
    <property type="entry name" value="Mitochondrial carrier domain"/>
    <property type="match status" value="2"/>
</dbReference>
<evidence type="ECO:0000256" key="8">
    <source>
        <dbReference type="ARBA" id="ARBA00023004"/>
    </source>
</evidence>
<reference evidence="16" key="2">
    <citation type="submission" date="2014-03" db="EMBL/GenBank/DDBJ databases">
        <title>The whipworm genome and dual-species transcriptomics of an intimate host-pathogen interaction.</title>
        <authorList>
            <person name="Foth B.J."/>
            <person name="Tsai I.J."/>
            <person name="Reid A.J."/>
            <person name="Bancroft A.J."/>
            <person name="Nichol S."/>
            <person name="Tracey A."/>
            <person name="Holroyd N."/>
            <person name="Cotton J.A."/>
            <person name="Stanley E.J."/>
            <person name="Zarowiecki M."/>
            <person name="Liu J.Z."/>
            <person name="Huckvale T."/>
            <person name="Cooper P.J."/>
            <person name="Grencis R.K."/>
            <person name="Berriman M."/>
        </authorList>
    </citation>
    <scope>NUCLEOTIDE SEQUENCE [LARGE SCALE GENOMIC DNA]</scope>
    <source>
        <strain evidence="16">Edinburgh</strain>
    </source>
</reference>
<keyword evidence="4" id="KW-0410">Iron transport</keyword>
<feature type="compositionally biased region" description="Polar residues" evidence="14">
    <location>
        <begin position="1"/>
        <end position="17"/>
    </location>
</feature>
<dbReference type="GO" id="GO:0048250">
    <property type="term" value="P:iron import into the mitochondrion"/>
    <property type="evidence" value="ECO:0007669"/>
    <property type="project" value="TreeGrafter"/>
</dbReference>
<name>A0A5S6QM74_TRIMR</name>
<dbReference type="STRING" id="70415.A0A5S6QM74"/>
<dbReference type="FunFam" id="1.50.40.10:FF:000029">
    <property type="entry name" value="Solute carrier family 25 member 28"/>
    <property type="match status" value="1"/>
</dbReference>
<evidence type="ECO:0000256" key="7">
    <source>
        <dbReference type="ARBA" id="ARBA00022989"/>
    </source>
</evidence>
<comment type="similarity">
    <text evidence="2 13">Belongs to the mitochondrial carrier (TC 2.A.29) family.</text>
</comment>
<keyword evidence="10" id="KW-0496">Mitochondrion</keyword>
<sequence length="421" mass="46845">MSSQESSANGKDAPSQTLDEEELDHSQRECTIGTSKIPDIREEERKKVHFSKRANVKLIPCDQLDAYKPHKSRAVLKCGYSFGLNQLTNEEVLSVKNLFMTDCYMELEQYEHLPTHKVYVHLLAGAAAGTMEHCLFYPLDSVKTRVQSLCHCPEQNCRTPVAGLIDMVRREGLLRPLRGMSAIMTGAAPAHAFYFTIYEKVKLFLTGGRFGHHPFAYGAAGAMATVVHDAIMNPMEVVKQRMQVWASPFRNSVECARCVFNREGICAFYRSYSTQLLLNIPFQSVHFVVYEFSQEMLNPSHKYSPGSHVLSGALGGGLAAAVTTPLDACKTALNTQQVYCPGGMNGLRDAIRDISSGNSENESSSTTSDSVVEPMDIDEASVRREQLTNILRIMNAYDKEFGVTTMDDLLEQAKLYGIKKQ</sequence>
<evidence type="ECO:0000256" key="2">
    <source>
        <dbReference type="ARBA" id="ARBA00006375"/>
    </source>
</evidence>
<dbReference type="AlphaFoldDB" id="A0A5S6QM74"/>
<dbReference type="WBParaSite" id="TMUE_0000000497.1">
    <property type="protein sequence ID" value="TMUE_0000000497.1"/>
    <property type="gene ID" value="WBGene00296437"/>
</dbReference>
<dbReference type="PANTHER" id="PTHR45758:SF20">
    <property type="entry name" value="MITOFERRIN-2"/>
    <property type="match status" value="1"/>
</dbReference>
<organism evidence="16 18">
    <name type="scientific">Trichuris muris</name>
    <name type="common">Mouse whipworm</name>
    <dbReference type="NCBI Taxonomy" id="70415"/>
    <lineage>
        <taxon>Eukaryota</taxon>
        <taxon>Metazoa</taxon>
        <taxon>Ecdysozoa</taxon>
        <taxon>Nematoda</taxon>
        <taxon>Enoplea</taxon>
        <taxon>Dorylaimia</taxon>
        <taxon>Trichinellida</taxon>
        <taxon>Trichuridae</taxon>
        <taxon>Trichuris</taxon>
    </lineage>
</organism>
<evidence type="ECO:0000256" key="14">
    <source>
        <dbReference type="SAM" id="MobiDB-lite"/>
    </source>
</evidence>
<evidence type="ECO:0000256" key="1">
    <source>
        <dbReference type="ARBA" id="ARBA00004448"/>
    </source>
</evidence>
<keyword evidence="7" id="KW-1133">Transmembrane helix</keyword>
<keyword evidence="6" id="KW-0999">Mitochondrion inner membrane</keyword>
<evidence type="ECO:0000256" key="6">
    <source>
        <dbReference type="ARBA" id="ARBA00022792"/>
    </source>
</evidence>
<dbReference type="PANTHER" id="PTHR45758">
    <property type="entry name" value="MITOFERRIN-1-RELATED"/>
    <property type="match status" value="1"/>
</dbReference>
<feature type="repeat" description="Solcar" evidence="12">
    <location>
        <begin position="212"/>
        <end position="296"/>
    </location>
</feature>